<dbReference type="PANTHER" id="PTHR22765">
    <property type="entry name" value="RING FINGER AND PROTEASE ASSOCIATED DOMAIN-CONTAINING"/>
    <property type="match status" value="1"/>
</dbReference>
<dbReference type="Proteomes" id="UP000775872">
    <property type="component" value="Unassembled WGS sequence"/>
</dbReference>
<name>A0A9P0ESA3_9HYPO</name>
<evidence type="ECO:0000259" key="4">
    <source>
        <dbReference type="PROSITE" id="PS50089"/>
    </source>
</evidence>
<dbReference type="Gene3D" id="3.30.40.10">
    <property type="entry name" value="Zinc/RING finger domain, C3HC4 (zinc finger)"/>
    <property type="match status" value="1"/>
</dbReference>
<dbReference type="InterPro" id="IPR051826">
    <property type="entry name" value="E3_ubiquitin-ligase_domain"/>
</dbReference>
<organism evidence="5 6">
    <name type="scientific">Clonostachys solani</name>
    <dbReference type="NCBI Taxonomy" id="160281"/>
    <lineage>
        <taxon>Eukaryota</taxon>
        <taxon>Fungi</taxon>
        <taxon>Dikarya</taxon>
        <taxon>Ascomycota</taxon>
        <taxon>Pezizomycotina</taxon>
        <taxon>Sordariomycetes</taxon>
        <taxon>Hypocreomycetidae</taxon>
        <taxon>Hypocreales</taxon>
        <taxon>Bionectriaceae</taxon>
        <taxon>Clonostachys</taxon>
    </lineage>
</organism>
<keyword evidence="3" id="KW-0812">Transmembrane</keyword>
<evidence type="ECO:0000256" key="3">
    <source>
        <dbReference type="SAM" id="Phobius"/>
    </source>
</evidence>
<dbReference type="EMBL" id="CABFOC020000074">
    <property type="protein sequence ID" value="CAH0057668.1"/>
    <property type="molecule type" value="Genomic_DNA"/>
</dbReference>
<sequence length="172" mass="19028">MDLSVNNLSAANSSSDSRDHSNSTPKEILPVFIIGGVIVFLLLVCFLFAITRCPTECDDIESTISASSAASSASQKPALERLDREAPAKDFAQVKEEAKHRKPGDQPVWPDSYYACAICLDPLKAKQSVRRLRCGHVFHSSCIVPWYLRKHHFCPLCTLPYITEECEGSDPT</sequence>
<keyword evidence="1" id="KW-0479">Metal-binding</keyword>
<reference evidence="5 6" key="2">
    <citation type="submission" date="2021-10" db="EMBL/GenBank/DDBJ databases">
        <authorList>
            <person name="Piombo E."/>
        </authorList>
    </citation>
    <scope>NUCLEOTIDE SEQUENCE [LARGE SCALE GENOMIC DNA]</scope>
</reference>
<dbReference type="PROSITE" id="PS50089">
    <property type="entry name" value="ZF_RING_2"/>
    <property type="match status" value="1"/>
</dbReference>
<reference evidence="6" key="1">
    <citation type="submission" date="2019-06" db="EMBL/GenBank/DDBJ databases">
        <authorList>
            <person name="Broberg M."/>
        </authorList>
    </citation>
    <scope>NUCLEOTIDE SEQUENCE [LARGE SCALE GENOMIC DNA]</scope>
</reference>
<comment type="caution">
    <text evidence="5">The sequence shown here is derived from an EMBL/GenBank/DDBJ whole genome shotgun (WGS) entry which is preliminary data.</text>
</comment>
<dbReference type="GO" id="GO:0061630">
    <property type="term" value="F:ubiquitin protein ligase activity"/>
    <property type="evidence" value="ECO:0007669"/>
    <property type="project" value="TreeGrafter"/>
</dbReference>
<feature type="region of interest" description="Disordered" evidence="2">
    <location>
        <begin position="1"/>
        <end position="23"/>
    </location>
</feature>
<gene>
    <name evidence="5" type="ORF">CSOL1703_00007457</name>
</gene>
<protein>
    <recommendedName>
        <fullName evidence="4">RING-type domain-containing protein</fullName>
    </recommendedName>
</protein>
<evidence type="ECO:0000256" key="2">
    <source>
        <dbReference type="SAM" id="MobiDB-lite"/>
    </source>
</evidence>
<dbReference type="SMART" id="SM00184">
    <property type="entry name" value="RING"/>
    <property type="match status" value="1"/>
</dbReference>
<dbReference type="PANTHER" id="PTHR22765:SF434">
    <property type="entry name" value="GB|AAD18119.1-RELATED"/>
    <property type="match status" value="1"/>
</dbReference>
<dbReference type="InterPro" id="IPR013083">
    <property type="entry name" value="Znf_RING/FYVE/PHD"/>
</dbReference>
<proteinExistence type="predicted"/>
<keyword evidence="6" id="KW-1185">Reference proteome</keyword>
<keyword evidence="1" id="KW-0863">Zinc-finger</keyword>
<feature type="domain" description="RING-type" evidence="4">
    <location>
        <begin position="116"/>
        <end position="158"/>
    </location>
</feature>
<keyword evidence="3" id="KW-0472">Membrane</keyword>
<dbReference type="GO" id="GO:0006511">
    <property type="term" value="P:ubiquitin-dependent protein catabolic process"/>
    <property type="evidence" value="ECO:0007669"/>
    <property type="project" value="TreeGrafter"/>
</dbReference>
<dbReference type="OrthoDB" id="5150992at2759"/>
<keyword evidence="3" id="KW-1133">Transmembrane helix</keyword>
<dbReference type="CDD" id="cd16454">
    <property type="entry name" value="RING-H2_PA-TM-RING"/>
    <property type="match status" value="1"/>
</dbReference>
<feature type="compositionally biased region" description="Low complexity" evidence="2">
    <location>
        <begin position="1"/>
        <end position="15"/>
    </location>
</feature>
<feature type="transmembrane region" description="Helical" evidence="3">
    <location>
        <begin position="28"/>
        <end position="50"/>
    </location>
</feature>
<dbReference type="GO" id="GO:0008270">
    <property type="term" value="F:zinc ion binding"/>
    <property type="evidence" value="ECO:0007669"/>
    <property type="project" value="UniProtKB-KW"/>
</dbReference>
<evidence type="ECO:0000256" key="1">
    <source>
        <dbReference type="PROSITE-ProRule" id="PRU00175"/>
    </source>
</evidence>
<dbReference type="AlphaFoldDB" id="A0A9P0ESA3"/>
<evidence type="ECO:0000313" key="6">
    <source>
        <dbReference type="Proteomes" id="UP000775872"/>
    </source>
</evidence>
<dbReference type="SUPFAM" id="SSF57850">
    <property type="entry name" value="RING/U-box"/>
    <property type="match status" value="1"/>
</dbReference>
<keyword evidence="1" id="KW-0862">Zinc</keyword>
<accession>A0A9P0ESA3</accession>
<evidence type="ECO:0000313" key="5">
    <source>
        <dbReference type="EMBL" id="CAH0057668.1"/>
    </source>
</evidence>
<dbReference type="InterPro" id="IPR001841">
    <property type="entry name" value="Znf_RING"/>
</dbReference>
<dbReference type="Pfam" id="PF13639">
    <property type="entry name" value="zf-RING_2"/>
    <property type="match status" value="1"/>
</dbReference>